<dbReference type="PROSITE" id="PS50111">
    <property type="entry name" value="CHEMOTAXIS_TRANSDUC_2"/>
    <property type="match status" value="1"/>
</dbReference>
<dbReference type="CDD" id="cd11386">
    <property type="entry name" value="MCP_signal"/>
    <property type="match status" value="1"/>
</dbReference>
<evidence type="ECO:0000259" key="6">
    <source>
        <dbReference type="PROSITE" id="PS50885"/>
    </source>
</evidence>
<keyword evidence="8" id="KW-1185">Reference proteome</keyword>
<dbReference type="SMART" id="SM00304">
    <property type="entry name" value="HAMP"/>
    <property type="match status" value="1"/>
</dbReference>
<dbReference type="PRINTS" id="PR00260">
    <property type="entry name" value="CHEMTRNSDUCR"/>
</dbReference>
<dbReference type="PANTHER" id="PTHR32089:SF112">
    <property type="entry name" value="LYSOZYME-LIKE PROTEIN-RELATED"/>
    <property type="match status" value="1"/>
</dbReference>
<dbReference type="HOGENOM" id="CLU_000445_107_19_9"/>
<dbReference type="STRING" id="696281.Desru_1180"/>
<dbReference type="GO" id="GO:0004888">
    <property type="term" value="F:transmembrane signaling receptor activity"/>
    <property type="evidence" value="ECO:0007669"/>
    <property type="project" value="InterPro"/>
</dbReference>
<dbReference type="Pfam" id="PF14827">
    <property type="entry name" value="dCache_3"/>
    <property type="match status" value="1"/>
</dbReference>
<dbReference type="OrthoDB" id="9804712at2"/>
<dbReference type="GO" id="GO:0016020">
    <property type="term" value="C:membrane"/>
    <property type="evidence" value="ECO:0007669"/>
    <property type="project" value="InterPro"/>
</dbReference>
<evidence type="ECO:0000313" key="7">
    <source>
        <dbReference type="EMBL" id="AEG59455.1"/>
    </source>
</evidence>
<keyword evidence="4" id="KW-0812">Transmembrane</keyword>
<organism evidence="7 8">
    <name type="scientific">Desulforamulus ruminis (strain ATCC 23193 / DSM 2154 / NCIMB 8452 / DL)</name>
    <name type="common">Desulfotomaculum ruminis</name>
    <dbReference type="NCBI Taxonomy" id="696281"/>
    <lineage>
        <taxon>Bacteria</taxon>
        <taxon>Bacillati</taxon>
        <taxon>Bacillota</taxon>
        <taxon>Clostridia</taxon>
        <taxon>Eubacteriales</taxon>
        <taxon>Peptococcaceae</taxon>
        <taxon>Desulforamulus</taxon>
    </lineage>
</organism>
<dbReference type="Proteomes" id="UP000009234">
    <property type="component" value="Chromosome"/>
</dbReference>
<dbReference type="AlphaFoldDB" id="F6DMZ7"/>
<keyword evidence="4" id="KW-1133">Transmembrane helix</keyword>
<dbReference type="InterPro" id="IPR004089">
    <property type="entry name" value="MCPsignal_dom"/>
</dbReference>
<dbReference type="GO" id="GO:0007165">
    <property type="term" value="P:signal transduction"/>
    <property type="evidence" value="ECO:0007669"/>
    <property type="project" value="UniProtKB-KW"/>
</dbReference>
<evidence type="ECO:0000256" key="2">
    <source>
        <dbReference type="ARBA" id="ARBA00029447"/>
    </source>
</evidence>
<dbReference type="GO" id="GO:0006935">
    <property type="term" value="P:chemotaxis"/>
    <property type="evidence" value="ECO:0007669"/>
    <property type="project" value="InterPro"/>
</dbReference>
<dbReference type="SUPFAM" id="SSF103190">
    <property type="entry name" value="Sensory domain-like"/>
    <property type="match status" value="1"/>
</dbReference>
<dbReference type="SUPFAM" id="SSF58104">
    <property type="entry name" value="Methyl-accepting chemotaxis protein (MCP) signaling domain"/>
    <property type="match status" value="1"/>
</dbReference>
<dbReference type="Pfam" id="PF00672">
    <property type="entry name" value="HAMP"/>
    <property type="match status" value="1"/>
</dbReference>
<evidence type="ECO:0000313" key="8">
    <source>
        <dbReference type="Proteomes" id="UP000009234"/>
    </source>
</evidence>
<name>F6DMZ7_DESRL</name>
<dbReference type="CDD" id="cd06225">
    <property type="entry name" value="HAMP"/>
    <property type="match status" value="1"/>
</dbReference>
<sequence>MFQSIRTKMLVPLVILVCVSLVALVLSGYRQMRTAILEQEQVQYRNIESLIRNDLEAVFTSTRMGLASVTAMPGIQEAFAKREREKLLTLTSGVFEQAKKDGIEQFQFHLPPAVSFLRLHQQDKYGDDLSSFRNTVVQCNQSQKVVAGLEEGRGGYGFRVVAPVFYQGQHVGSVEYGMGFNAELLARWKKQLGGDFFMYPYASSGVAWAKVDQSKPLAGTAARDGLTVSPQIIKEAMAGKNYHAVYMADASAVAVIIPVFDYSGKPISYVKANLDRTQVLGQLQGVLRDSLLLLILSILVMAAVMYFVTGKALKPLVWISEEVSLIARGDLTRNFNFKGKDEIAALGQALNTMLSNFRQLIGETRSVSDQLEESSKSLTQSSEETSSAVQEVTTQVTQLAGSLEELGTIARDAAGYSGQASQAAQEGQQAVGQTTEQMNLLHTMMEGLALETGGLGQRIGDIEKFVQLIGEIAEQTNLLALNAAIESARAGEQGRGFAVVAQEIRQLADRSNLAAEDVKAIILEIGKQSEGVIRKMNEGLKEVRSGHRLIDQTGEKFSRIKETVDLLVEQSAAVAEASAQATASGSEIAAATEQQLASIQQVTVAAGLLEQLACNLHQHIGKFKNDSSC</sequence>
<evidence type="ECO:0000256" key="4">
    <source>
        <dbReference type="SAM" id="Phobius"/>
    </source>
</evidence>
<comment type="similarity">
    <text evidence="2">Belongs to the methyl-accepting chemotaxis (MCP) protein family.</text>
</comment>
<feature type="domain" description="Methyl-accepting transducer" evidence="5">
    <location>
        <begin position="360"/>
        <end position="610"/>
    </location>
</feature>
<dbReference type="InterPro" id="IPR003660">
    <property type="entry name" value="HAMP_dom"/>
</dbReference>
<dbReference type="Pfam" id="PF00015">
    <property type="entry name" value="MCPsignal"/>
    <property type="match status" value="1"/>
</dbReference>
<dbReference type="InterPro" id="IPR004090">
    <property type="entry name" value="Chemotax_Me-accpt_rcpt"/>
</dbReference>
<evidence type="ECO:0000259" key="5">
    <source>
        <dbReference type="PROSITE" id="PS50111"/>
    </source>
</evidence>
<keyword evidence="1 3" id="KW-0807">Transducer</keyword>
<gene>
    <name evidence="7" type="ordered locus">Desru_1180</name>
</gene>
<evidence type="ECO:0000256" key="1">
    <source>
        <dbReference type="ARBA" id="ARBA00023224"/>
    </source>
</evidence>
<dbReference type="eggNOG" id="COG0840">
    <property type="taxonomic scope" value="Bacteria"/>
</dbReference>
<accession>F6DMZ7</accession>
<dbReference type="SMART" id="SM00283">
    <property type="entry name" value="MA"/>
    <property type="match status" value="1"/>
</dbReference>
<protein>
    <submittedName>
        <fullName evidence="7">Chemotaxis sensory transducer</fullName>
    </submittedName>
</protein>
<feature type="domain" description="HAMP" evidence="6">
    <location>
        <begin position="310"/>
        <end position="362"/>
    </location>
</feature>
<dbReference type="EMBL" id="CP002780">
    <property type="protein sequence ID" value="AEG59455.1"/>
    <property type="molecule type" value="Genomic_DNA"/>
</dbReference>
<feature type="transmembrane region" description="Helical" evidence="4">
    <location>
        <begin position="290"/>
        <end position="308"/>
    </location>
</feature>
<dbReference type="InterPro" id="IPR029151">
    <property type="entry name" value="Sensor-like_sf"/>
</dbReference>
<dbReference type="PROSITE" id="PS50885">
    <property type="entry name" value="HAMP"/>
    <property type="match status" value="1"/>
</dbReference>
<dbReference type="KEGG" id="dru:Desru_1180"/>
<keyword evidence="4" id="KW-0472">Membrane</keyword>
<reference evidence="7 8" key="2">
    <citation type="journal article" date="2012" name="Stand. Genomic Sci.">
        <title>Complete genome sequence of the sulfate-reducing firmicute Desulfotomaculum ruminis type strain (DL(T)).</title>
        <authorList>
            <person name="Spring S."/>
            <person name="Visser M."/>
            <person name="Lu M."/>
            <person name="Copeland A."/>
            <person name="Lapidus A."/>
            <person name="Lucas S."/>
            <person name="Cheng J.F."/>
            <person name="Han C."/>
            <person name="Tapia R."/>
            <person name="Goodwin L.A."/>
            <person name="Pitluck S."/>
            <person name="Ivanova N."/>
            <person name="Land M."/>
            <person name="Hauser L."/>
            <person name="Larimer F."/>
            <person name="Rohde M."/>
            <person name="Goker M."/>
            <person name="Detter J.C."/>
            <person name="Kyrpides N.C."/>
            <person name="Woyke T."/>
            <person name="Schaap P.J."/>
            <person name="Plugge C.M."/>
            <person name="Muyzer G."/>
            <person name="Kuever J."/>
            <person name="Pereira I.A."/>
            <person name="Parshina S.N."/>
            <person name="Bernier-Latmani R."/>
            <person name="Stams A.J."/>
            <person name="Klenk H.P."/>
        </authorList>
    </citation>
    <scope>NUCLEOTIDE SEQUENCE [LARGE SCALE GENOMIC DNA]</scope>
    <source>
        <strain evidence="8">ATCC 23193 / DSM 2154 / NCIB 8452 / DL</strain>
    </source>
</reference>
<dbReference type="Gene3D" id="1.10.287.950">
    <property type="entry name" value="Methyl-accepting chemotaxis protein"/>
    <property type="match status" value="1"/>
</dbReference>
<evidence type="ECO:0000256" key="3">
    <source>
        <dbReference type="PROSITE-ProRule" id="PRU00284"/>
    </source>
</evidence>
<dbReference type="PANTHER" id="PTHR32089">
    <property type="entry name" value="METHYL-ACCEPTING CHEMOTAXIS PROTEIN MCPB"/>
    <property type="match status" value="1"/>
</dbReference>
<proteinExistence type="inferred from homology"/>
<reference evidence="8" key="1">
    <citation type="submission" date="2011-05" db="EMBL/GenBank/DDBJ databases">
        <title>Complete sequence of Desulfotomaculum ruminis DSM 2154.</title>
        <authorList>
            <person name="Lucas S."/>
            <person name="Copeland A."/>
            <person name="Lapidus A."/>
            <person name="Cheng J.-F."/>
            <person name="Goodwin L."/>
            <person name="Pitluck S."/>
            <person name="Lu M."/>
            <person name="Detter J.C."/>
            <person name="Han C."/>
            <person name="Tapia R."/>
            <person name="Land M."/>
            <person name="Hauser L."/>
            <person name="Kyrpides N."/>
            <person name="Ivanova N."/>
            <person name="Mikhailova N."/>
            <person name="Pagani I."/>
            <person name="Stams A.J.M."/>
            <person name="Plugge C.M."/>
            <person name="Muyzer G."/>
            <person name="Kuever J."/>
            <person name="Parshina S.N."/>
            <person name="Ivanova A.E."/>
            <person name="Nazina T.N."/>
            <person name="Brambilla E."/>
            <person name="Spring S."/>
            <person name="Klenk H.-P."/>
            <person name="Woyke T."/>
        </authorList>
    </citation>
    <scope>NUCLEOTIDE SEQUENCE [LARGE SCALE GENOMIC DNA]</scope>
    <source>
        <strain evidence="8">ATCC 23193 / DSM 2154 / NCIB 8452 / DL</strain>
    </source>
</reference>
<dbReference type="RefSeq" id="WP_013841226.1">
    <property type="nucleotide sequence ID" value="NC_015589.1"/>
</dbReference>
<dbReference type="InterPro" id="IPR029150">
    <property type="entry name" value="dCache_3"/>
</dbReference>